<dbReference type="AlphaFoldDB" id="A0A511KII1"/>
<dbReference type="InterPro" id="IPR011051">
    <property type="entry name" value="RmlC_Cupin_sf"/>
</dbReference>
<name>A0A511KII1_RHOTO</name>
<dbReference type="OrthoDB" id="9976870at2759"/>
<dbReference type="Proteomes" id="UP000321518">
    <property type="component" value="Unassembled WGS sequence"/>
</dbReference>
<dbReference type="InterPro" id="IPR014710">
    <property type="entry name" value="RmlC-like_jellyroll"/>
</dbReference>
<proteinExistence type="predicted"/>
<protein>
    <submittedName>
        <fullName evidence="1">Cupin domain protein</fullName>
    </submittedName>
</protein>
<sequence length="260" mass="28135">MVAQQSFGFSLALSTVLEDLSPSEEPADFVSVKREDDELSEALWSAGEDPLGNCAATDVPPLVRPSRDAADPTAKSYFGGDLLAWELKDDEGRDVVRNRFKAGSKHTGNGRNGTAVPPLHIHLYETEIQGSMTYTLDGKEGIAKPGDKLVIPPGAVHTFWLDAGAKEDLVVTATAMGSDKPGFDHRFVRNFFGYLSSCVEANVAPSPFQIFLLLDSANVTLATPFGFGRLMNLALGRFVGGWLLGYQLSYKVFDDDGKTQ</sequence>
<dbReference type="Gene3D" id="2.60.120.10">
    <property type="entry name" value="Jelly Rolls"/>
    <property type="match status" value="1"/>
</dbReference>
<dbReference type="PANTHER" id="PTHR36440">
    <property type="entry name" value="PUTATIVE (AFU_ORTHOLOGUE AFUA_8G07350)-RELATED"/>
    <property type="match status" value="1"/>
</dbReference>
<evidence type="ECO:0000313" key="1">
    <source>
        <dbReference type="EMBL" id="GEM10191.1"/>
    </source>
</evidence>
<comment type="caution">
    <text evidence="1">The sequence shown here is derived from an EMBL/GenBank/DDBJ whole genome shotgun (WGS) entry which is preliminary data.</text>
</comment>
<dbReference type="InterPro" id="IPR053146">
    <property type="entry name" value="QDO-like"/>
</dbReference>
<reference evidence="1 2" key="1">
    <citation type="submission" date="2019-07" db="EMBL/GenBank/DDBJ databases">
        <title>Rhodotorula toruloides NBRC10032 genome sequencing.</title>
        <authorList>
            <person name="Shida Y."/>
            <person name="Takaku H."/>
            <person name="Ogasawara W."/>
            <person name="Mori K."/>
        </authorList>
    </citation>
    <scope>NUCLEOTIDE SEQUENCE [LARGE SCALE GENOMIC DNA]</scope>
    <source>
        <strain evidence="1 2">NBRC10032</strain>
    </source>
</reference>
<evidence type="ECO:0000313" key="2">
    <source>
        <dbReference type="Proteomes" id="UP000321518"/>
    </source>
</evidence>
<dbReference type="PANTHER" id="PTHR36440:SF1">
    <property type="entry name" value="PUTATIVE (AFU_ORTHOLOGUE AFUA_8G07350)-RELATED"/>
    <property type="match status" value="1"/>
</dbReference>
<dbReference type="EMBL" id="BJWK01000010">
    <property type="protein sequence ID" value="GEM10191.1"/>
    <property type="molecule type" value="Genomic_DNA"/>
</dbReference>
<gene>
    <name evidence="1" type="ORF">Rt10032_c10g4208</name>
</gene>
<organism evidence="1 2">
    <name type="scientific">Rhodotorula toruloides</name>
    <name type="common">Yeast</name>
    <name type="synonym">Rhodosporidium toruloides</name>
    <dbReference type="NCBI Taxonomy" id="5286"/>
    <lineage>
        <taxon>Eukaryota</taxon>
        <taxon>Fungi</taxon>
        <taxon>Dikarya</taxon>
        <taxon>Basidiomycota</taxon>
        <taxon>Pucciniomycotina</taxon>
        <taxon>Microbotryomycetes</taxon>
        <taxon>Sporidiobolales</taxon>
        <taxon>Sporidiobolaceae</taxon>
        <taxon>Rhodotorula</taxon>
    </lineage>
</organism>
<dbReference type="SUPFAM" id="SSF51182">
    <property type="entry name" value="RmlC-like cupins"/>
    <property type="match status" value="1"/>
</dbReference>
<accession>A0A511KII1</accession>